<dbReference type="PANTHER" id="PTHR10571:SF0">
    <property type="entry name" value="UDP-N-ACETYLGLUCOSAMINE--DOLICHYL-PHOSPHATE N-ACETYLGLUCOSAMINEPHOSPHOTRANSFERASE"/>
    <property type="match status" value="1"/>
</dbReference>
<evidence type="ECO:0000256" key="7">
    <source>
        <dbReference type="ARBA" id="ARBA00022676"/>
    </source>
</evidence>
<dbReference type="CDD" id="cd06855">
    <property type="entry name" value="GT_GPT_euk"/>
    <property type="match status" value="1"/>
</dbReference>
<gene>
    <name evidence="20" type="ORF">BWQ96_02263</name>
</gene>
<feature type="transmembrane region" description="Helical" evidence="19">
    <location>
        <begin position="290"/>
        <end position="311"/>
    </location>
</feature>
<dbReference type="PANTHER" id="PTHR10571">
    <property type="entry name" value="UDP-N-ACETYLGLUCOSAMINE--DOLICHYL-PHOSPHATE N-ACETYLGLUCOSAMINEPHOSPHOTRANSFERASE"/>
    <property type="match status" value="1"/>
</dbReference>
<keyword evidence="7" id="KW-0328">Glycosyltransferase</keyword>
<proteinExistence type="inferred from homology"/>
<evidence type="ECO:0000313" key="20">
    <source>
        <dbReference type="EMBL" id="PXF47877.1"/>
    </source>
</evidence>
<comment type="pathway">
    <text evidence="3">Protein modification; protein glycosylation.</text>
</comment>
<dbReference type="InterPro" id="IPR033895">
    <property type="entry name" value="GPT"/>
</dbReference>
<evidence type="ECO:0000256" key="17">
    <source>
        <dbReference type="ARBA" id="ARBA00044717"/>
    </source>
</evidence>
<evidence type="ECO:0000256" key="11">
    <source>
        <dbReference type="ARBA" id="ARBA00022824"/>
    </source>
</evidence>
<evidence type="ECO:0000256" key="4">
    <source>
        <dbReference type="ARBA" id="ARBA00009317"/>
    </source>
</evidence>
<dbReference type="GO" id="GO:0005789">
    <property type="term" value="C:endoplasmic reticulum membrane"/>
    <property type="evidence" value="ECO:0007669"/>
    <property type="project" value="UniProtKB-SubCell"/>
</dbReference>
<feature type="transmembrane region" description="Helical" evidence="19">
    <location>
        <begin position="40"/>
        <end position="66"/>
    </location>
</feature>
<reference evidence="20 21" key="1">
    <citation type="journal article" date="2018" name="Mol. Biol. Evol.">
        <title>Analysis of the draft genome of the red seaweed Gracilariopsis chorda provides insights into genome size evolution in Rhodophyta.</title>
        <authorList>
            <person name="Lee J."/>
            <person name="Yang E.C."/>
            <person name="Graf L."/>
            <person name="Yang J.H."/>
            <person name="Qiu H."/>
            <person name="Zel Zion U."/>
            <person name="Chan C.X."/>
            <person name="Stephens T.G."/>
            <person name="Weber A.P.M."/>
            <person name="Boo G.H."/>
            <person name="Boo S.M."/>
            <person name="Kim K.M."/>
            <person name="Shin Y."/>
            <person name="Jung M."/>
            <person name="Lee S.J."/>
            <person name="Yim H.S."/>
            <person name="Lee J.H."/>
            <person name="Bhattacharya D."/>
            <person name="Yoon H.S."/>
        </authorList>
    </citation>
    <scope>NUCLEOTIDE SEQUENCE [LARGE SCALE GENOMIC DNA]</scope>
    <source>
        <strain evidence="20 21">SKKU-2015</strain>
        <tissue evidence="20">Whole body</tissue>
    </source>
</reference>
<name>A0A2V3J1N1_9FLOR</name>
<evidence type="ECO:0000256" key="16">
    <source>
        <dbReference type="ARBA" id="ARBA00033238"/>
    </source>
</evidence>
<dbReference type="UniPathway" id="UPA00378"/>
<dbReference type="AlphaFoldDB" id="A0A2V3J1N1"/>
<evidence type="ECO:0000256" key="19">
    <source>
        <dbReference type="SAM" id="Phobius"/>
    </source>
</evidence>
<protein>
    <recommendedName>
        <fullName evidence="6">UDP-N-acetylglucosamine--dolichyl-phosphate N-acetylglucosaminephosphotransferase</fullName>
        <ecNumber evidence="5">2.7.8.15</ecNumber>
    </recommendedName>
    <alternativeName>
        <fullName evidence="15">GlcNAc-1-P transferase</fullName>
    </alternativeName>
    <alternativeName>
        <fullName evidence="16">N-acetylglucosamine-1-phosphate transferase</fullName>
    </alternativeName>
</protein>
<dbReference type="Proteomes" id="UP000247409">
    <property type="component" value="Unassembled WGS sequence"/>
</dbReference>
<comment type="catalytic activity">
    <reaction evidence="18">
        <text>a di-trans,poly-cis-dolichyl phosphate + UDP-N-acetyl-alpha-D-glucosamine = an N-acetyl-alpha-D-glucosaminyl-diphospho-di-trans,poly-cis-dolichol + UMP</text>
        <dbReference type="Rhea" id="RHEA:13289"/>
        <dbReference type="Rhea" id="RHEA-COMP:19498"/>
        <dbReference type="Rhea" id="RHEA-COMP:19507"/>
        <dbReference type="ChEBI" id="CHEBI:57683"/>
        <dbReference type="ChEBI" id="CHEBI:57705"/>
        <dbReference type="ChEBI" id="CHEBI:57865"/>
        <dbReference type="ChEBI" id="CHEBI:58427"/>
        <dbReference type="EC" id="2.7.8.15"/>
    </reaction>
    <physiologicalReaction direction="left-to-right" evidence="18">
        <dbReference type="Rhea" id="RHEA:13290"/>
    </physiologicalReaction>
</comment>
<feature type="transmembrane region" description="Helical" evidence="19">
    <location>
        <begin position="176"/>
        <end position="197"/>
    </location>
</feature>
<keyword evidence="13 19" id="KW-1133">Transmembrane helix</keyword>
<comment type="function">
    <text evidence="17">UDP-N-acetylglucosamine--dolichyl-phosphate N-acetylglucosaminephosphotransferase that operates in the biosynthetic pathway of dolichol-linked oligosaccharides, the glycan precursors employed in protein asparagine (N)-glycosylation. The assembly of dolichol-linked oligosaccharides begins on the cytosolic side of the endoplasmic reticulum membrane and finishes in its lumen. The sequential addition of sugars to dolichol pyrophosphate produces dolichol-linked oligosaccharides containing fourteen sugars, including two GlcNAcs, nine mannoses and three glucoses. Once assembled, the oligosaccharide is transferred from the lipid to nascent proteins by oligosaccharyltransferases. Catalyzes the initial step of dolichol-linked oligosaccharide biosynthesis, transfering GlcNAc-1-P from cytosolic UDP-GlcNAc onto the carrier lipid dolichyl phosphate (P-dolichol), yielding GlcNAc-P-P-dolichol embedded in the cytoplasmic leaflet of the endoplasmic reticulum membrane.</text>
</comment>
<dbReference type="STRING" id="448386.A0A2V3J1N1"/>
<dbReference type="GO" id="GO:0006488">
    <property type="term" value="P:dolichol-linked oligosaccharide biosynthetic process"/>
    <property type="evidence" value="ECO:0007669"/>
    <property type="project" value="InterPro"/>
</dbReference>
<comment type="subcellular location">
    <subcellularLocation>
        <location evidence="2">Endoplasmic reticulum membrane</location>
        <topology evidence="2">Multi-pass membrane protein</topology>
    </subcellularLocation>
</comment>
<feature type="transmembrane region" description="Helical" evidence="19">
    <location>
        <begin position="203"/>
        <end position="222"/>
    </location>
</feature>
<feature type="transmembrane region" description="Helical" evidence="19">
    <location>
        <begin position="229"/>
        <end position="245"/>
    </location>
</feature>
<feature type="transmembrane region" description="Helical" evidence="19">
    <location>
        <begin position="317"/>
        <end position="339"/>
    </location>
</feature>
<evidence type="ECO:0000256" key="3">
    <source>
        <dbReference type="ARBA" id="ARBA00004922"/>
    </source>
</evidence>
<evidence type="ECO:0000256" key="2">
    <source>
        <dbReference type="ARBA" id="ARBA00004477"/>
    </source>
</evidence>
<evidence type="ECO:0000256" key="1">
    <source>
        <dbReference type="ARBA" id="ARBA00001946"/>
    </source>
</evidence>
<evidence type="ECO:0000256" key="9">
    <source>
        <dbReference type="ARBA" id="ARBA00022692"/>
    </source>
</evidence>
<dbReference type="GO" id="GO:0016757">
    <property type="term" value="F:glycosyltransferase activity"/>
    <property type="evidence" value="ECO:0007669"/>
    <property type="project" value="UniProtKB-KW"/>
</dbReference>
<feature type="transmembrane region" description="Helical" evidence="19">
    <location>
        <begin position="91"/>
        <end position="111"/>
    </location>
</feature>
<comment type="caution">
    <text evidence="20">The sequence shown here is derived from an EMBL/GenBank/DDBJ whole genome shotgun (WGS) entry which is preliminary data.</text>
</comment>
<feature type="transmembrane region" description="Helical" evidence="19">
    <location>
        <begin position="118"/>
        <end position="135"/>
    </location>
</feature>
<feature type="transmembrane region" description="Helical" evidence="19">
    <location>
        <begin position="147"/>
        <end position="169"/>
    </location>
</feature>
<feature type="transmembrane region" description="Helical" evidence="19">
    <location>
        <begin position="12"/>
        <end position="28"/>
    </location>
</feature>
<feature type="transmembrane region" description="Helical" evidence="19">
    <location>
        <begin position="265"/>
        <end position="283"/>
    </location>
</feature>
<dbReference type="OrthoDB" id="10262326at2759"/>
<evidence type="ECO:0000256" key="8">
    <source>
        <dbReference type="ARBA" id="ARBA00022679"/>
    </source>
</evidence>
<evidence type="ECO:0000256" key="5">
    <source>
        <dbReference type="ARBA" id="ARBA00013225"/>
    </source>
</evidence>
<keyword evidence="9 19" id="KW-0812">Transmembrane</keyword>
<evidence type="ECO:0000256" key="15">
    <source>
        <dbReference type="ARBA" id="ARBA00029567"/>
    </source>
</evidence>
<accession>A0A2V3J1N1</accession>
<keyword evidence="21" id="KW-1185">Reference proteome</keyword>
<organism evidence="20 21">
    <name type="scientific">Gracilariopsis chorda</name>
    <dbReference type="NCBI Taxonomy" id="448386"/>
    <lineage>
        <taxon>Eukaryota</taxon>
        <taxon>Rhodophyta</taxon>
        <taxon>Florideophyceae</taxon>
        <taxon>Rhodymeniophycidae</taxon>
        <taxon>Gracilariales</taxon>
        <taxon>Gracilariaceae</taxon>
        <taxon>Gracilariopsis</taxon>
    </lineage>
</organism>
<evidence type="ECO:0000256" key="10">
    <source>
        <dbReference type="ARBA" id="ARBA00022723"/>
    </source>
</evidence>
<dbReference type="EMBL" id="NBIV01000018">
    <property type="protein sequence ID" value="PXF47877.1"/>
    <property type="molecule type" value="Genomic_DNA"/>
</dbReference>
<sequence length="408" mass="45277">MSSSSTQDELPLRIFASSVILLVYSFICREASDAGMLFRILVVGGISVVSYFTVSFFISSVIPLFLKAGLFGRDINKKGTPNGEEKVPEPLGLVPATVYIMILCVLHLVAFHNGDARLYTAAMACVTFMTLLGFADDVLDLRWRYKLVLPLIASLPLLVNYTGKTTVILPRIIRPFVGWIASHFGGGLVGSVSGRLVDLGLGYYIYMAMLSVFCTNAINIYAGINGLEVGQSVVMAIFVTIHNALNLRSDIPKDDIHLLRVHHAFSLDMMLPFIAVCLGLMYHNWYPSRVFVGDTFCYFAGMTFAMGSILGHYSTTLLLFFVPQIINFVYSLPQLFGILPCPRHRLPKYNVKTARLEGVKTHLNLVNLVLLITGPLHERTLCFLLLVLQAVCCSLALVLRALYLRYFP</sequence>
<keyword evidence="14 19" id="KW-0472">Membrane</keyword>
<comment type="similarity">
    <text evidence="4">Belongs to the glycosyltransferase 4 family.</text>
</comment>
<evidence type="ECO:0000256" key="13">
    <source>
        <dbReference type="ARBA" id="ARBA00022989"/>
    </source>
</evidence>
<dbReference type="InterPro" id="IPR000715">
    <property type="entry name" value="Glycosyl_transferase_4"/>
</dbReference>
<evidence type="ECO:0000256" key="6">
    <source>
        <dbReference type="ARBA" id="ARBA00017659"/>
    </source>
</evidence>
<dbReference type="EC" id="2.7.8.15" evidence="5"/>
<keyword evidence="12" id="KW-0460">Magnesium</keyword>
<keyword evidence="11" id="KW-0256">Endoplasmic reticulum</keyword>
<dbReference type="GO" id="GO:0003975">
    <property type="term" value="F:UDP-N-acetylglucosamine-dolichyl-phosphate N-acetylglucosaminephosphotransferase activity"/>
    <property type="evidence" value="ECO:0007669"/>
    <property type="project" value="UniProtKB-EC"/>
</dbReference>
<comment type="cofactor">
    <cofactor evidence="1">
        <name>Mg(2+)</name>
        <dbReference type="ChEBI" id="CHEBI:18420"/>
    </cofactor>
</comment>
<evidence type="ECO:0000256" key="12">
    <source>
        <dbReference type="ARBA" id="ARBA00022842"/>
    </source>
</evidence>
<evidence type="ECO:0000256" key="14">
    <source>
        <dbReference type="ARBA" id="ARBA00023136"/>
    </source>
</evidence>
<keyword evidence="8 20" id="KW-0808">Transferase</keyword>
<dbReference type="GO" id="GO:0046872">
    <property type="term" value="F:metal ion binding"/>
    <property type="evidence" value="ECO:0007669"/>
    <property type="project" value="UniProtKB-KW"/>
</dbReference>
<evidence type="ECO:0000313" key="21">
    <source>
        <dbReference type="Proteomes" id="UP000247409"/>
    </source>
</evidence>
<keyword evidence="10" id="KW-0479">Metal-binding</keyword>
<feature type="transmembrane region" description="Helical" evidence="19">
    <location>
        <begin position="383"/>
        <end position="403"/>
    </location>
</feature>
<evidence type="ECO:0000256" key="18">
    <source>
        <dbReference type="ARBA" id="ARBA00045078"/>
    </source>
</evidence>
<dbReference type="Pfam" id="PF00953">
    <property type="entry name" value="Glycos_transf_4"/>
    <property type="match status" value="1"/>
</dbReference>